<keyword evidence="1" id="KW-0812">Transmembrane</keyword>
<evidence type="ECO:0000313" key="3">
    <source>
        <dbReference type="EMBL" id="GAA4165267.1"/>
    </source>
</evidence>
<dbReference type="Proteomes" id="UP001415169">
    <property type="component" value="Unassembled WGS sequence"/>
</dbReference>
<gene>
    <name evidence="3" type="ORF">GCM10022286_28200</name>
</gene>
<keyword evidence="1" id="KW-1133">Transmembrane helix</keyword>
<dbReference type="Pfam" id="PF01757">
    <property type="entry name" value="Acyl_transf_3"/>
    <property type="match status" value="1"/>
</dbReference>
<dbReference type="InterPro" id="IPR052734">
    <property type="entry name" value="Nod_factor_acetyltransferase"/>
</dbReference>
<reference evidence="3" key="1">
    <citation type="journal article" date="2014" name="Int. J. Syst. Evol. Microbiol.">
        <title>Complete genome of a new Firmicutes species belonging to the dominant human colonic microbiota ('Ruminococcus bicirculans') reveals two chromosomes and a selective capacity to utilize plant glucans.</title>
        <authorList>
            <consortium name="NISC Comparative Sequencing Program"/>
            <person name="Wegmann U."/>
            <person name="Louis P."/>
            <person name="Goesmann A."/>
            <person name="Henrissat B."/>
            <person name="Duncan S.H."/>
            <person name="Flint H.J."/>
        </authorList>
    </citation>
    <scope>NUCLEOTIDE SEQUENCE</scope>
    <source>
        <strain evidence="3">JCM 17590</strain>
    </source>
</reference>
<dbReference type="PANTHER" id="PTHR37312:SF1">
    <property type="entry name" value="MEMBRANE-BOUND ACYLTRANSFERASE YKRP-RELATED"/>
    <property type="match status" value="1"/>
</dbReference>
<protein>
    <submittedName>
        <fullName evidence="3">Acyltransferase family protein</fullName>
    </submittedName>
</protein>
<feature type="transmembrane region" description="Helical" evidence="1">
    <location>
        <begin position="288"/>
        <end position="307"/>
    </location>
</feature>
<feature type="transmembrane region" description="Helical" evidence="1">
    <location>
        <begin position="125"/>
        <end position="142"/>
    </location>
</feature>
<evidence type="ECO:0000256" key="1">
    <source>
        <dbReference type="SAM" id="Phobius"/>
    </source>
</evidence>
<evidence type="ECO:0000259" key="2">
    <source>
        <dbReference type="Pfam" id="PF01757"/>
    </source>
</evidence>
<feature type="transmembrane region" description="Helical" evidence="1">
    <location>
        <begin position="56"/>
        <end position="79"/>
    </location>
</feature>
<evidence type="ECO:0000313" key="4">
    <source>
        <dbReference type="Proteomes" id="UP001415169"/>
    </source>
</evidence>
<feature type="transmembrane region" description="Helical" evidence="1">
    <location>
        <begin position="91"/>
        <end position="113"/>
    </location>
</feature>
<proteinExistence type="predicted"/>
<reference evidence="3" key="2">
    <citation type="submission" date="2023-12" db="EMBL/GenBank/DDBJ databases">
        <authorList>
            <person name="Sun Q."/>
            <person name="Inoue M."/>
        </authorList>
    </citation>
    <scope>NUCLEOTIDE SEQUENCE</scope>
    <source>
        <strain evidence="3">JCM 17590</strain>
    </source>
</reference>
<accession>A0ABP7ZMZ7</accession>
<keyword evidence="4" id="KW-1185">Reference proteome</keyword>
<feature type="transmembrane region" description="Helical" evidence="1">
    <location>
        <begin position="212"/>
        <end position="231"/>
    </location>
</feature>
<name>A0ABP7ZMZ7_9MICO</name>
<keyword evidence="3" id="KW-0012">Acyltransferase</keyword>
<comment type="caution">
    <text evidence="3">The sequence shown here is derived from an EMBL/GenBank/DDBJ whole genome shotgun (WGS) entry which is preliminary data.</text>
</comment>
<organism evidence="3 4">
    <name type="scientific">Gryllotalpicola daejeonensis</name>
    <dbReference type="NCBI Taxonomy" id="993087"/>
    <lineage>
        <taxon>Bacteria</taxon>
        <taxon>Bacillati</taxon>
        <taxon>Actinomycetota</taxon>
        <taxon>Actinomycetes</taxon>
        <taxon>Micrococcales</taxon>
        <taxon>Microbacteriaceae</taxon>
        <taxon>Gryllotalpicola</taxon>
    </lineage>
</organism>
<feature type="transmembrane region" description="Helical" evidence="1">
    <location>
        <begin position="257"/>
        <end position="281"/>
    </location>
</feature>
<dbReference type="PANTHER" id="PTHR37312">
    <property type="entry name" value="MEMBRANE-BOUND ACYLTRANSFERASE YKRP-RELATED"/>
    <property type="match status" value="1"/>
</dbReference>
<feature type="transmembrane region" description="Helical" evidence="1">
    <location>
        <begin position="149"/>
        <end position="167"/>
    </location>
</feature>
<sequence length="366" mass="41798">MGTVPLMAMTAPDTAKQTAQKTKRVPFWDNARWIAVTLVIMGHATLKLIGKSDVAYAFYLFVYTFQVPVLVLVSGYFAKADPPSARQLKRLLTDVVLPYLIFQSIWIVIQWAVEPGHPFKLDYTSAKWTLWFLIALAIWRMVLPYLAMLKFPFLISVLISFISGYAGSADDTLSLARVAALLPFFVLGWELRRRSQYARWWIAARATIVWPVRAVAAAILVTAGVTMYFGIDAWRDLLVRRFLLFDEEYSSFGYDQWWAGFVRLLVIVLALVMTAAVLVLVPRRETFFTAWGSATMYIYLLHPFFLYPLRESGWLEDHSTVPVLAGMVLLSIGVAVLLSQRFVRRALHPLVEPRAKWLFHQRRAPA</sequence>
<dbReference type="EMBL" id="BAABBV010000002">
    <property type="protein sequence ID" value="GAA4165267.1"/>
    <property type="molecule type" value="Genomic_DNA"/>
</dbReference>
<keyword evidence="1" id="KW-0472">Membrane</keyword>
<dbReference type="InterPro" id="IPR002656">
    <property type="entry name" value="Acyl_transf_3_dom"/>
</dbReference>
<feature type="transmembrane region" description="Helical" evidence="1">
    <location>
        <begin position="319"/>
        <end position="338"/>
    </location>
</feature>
<dbReference type="GO" id="GO:0016746">
    <property type="term" value="F:acyltransferase activity"/>
    <property type="evidence" value="ECO:0007669"/>
    <property type="project" value="UniProtKB-KW"/>
</dbReference>
<feature type="transmembrane region" description="Helical" evidence="1">
    <location>
        <begin position="173"/>
        <end position="191"/>
    </location>
</feature>
<keyword evidence="3" id="KW-0808">Transferase</keyword>
<feature type="domain" description="Acyltransferase 3" evidence="2">
    <location>
        <begin position="27"/>
        <end position="339"/>
    </location>
</feature>